<evidence type="ECO:0000256" key="1">
    <source>
        <dbReference type="SAM" id="MobiDB-lite"/>
    </source>
</evidence>
<dbReference type="RefSeq" id="WP_380038996.1">
    <property type="nucleotide sequence ID" value="NZ_JBHSEH010000009.1"/>
</dbReference>
<evidence type="ECO:0000313" key="2">
    <source>
        <dbReference type="EMBL" id="MFC4426485.1"/>
    </source>
</evidence>
<protein>
    <submittedName>
        <fullName evidence="2">Uncharacterized protein</fullName>
    </submittedName>
</protein>
<evidence type="ECO:0000313" key="3">
    <source>
        <dbReference type="Proteomes" id="UP001595998"/>
    </source>
</evidence>
<reference evidence="3" key="1">
    <citation type="journal article" date="2019" name="Int. J. Syst. Evol. Microbiol.">
        <title>The Global Catalogue of Microorganisms (GCM) 10K type strain sequencing project: providing services to taxonomists for standard genome sequencing and annotation.</title>
        <authorList>
            <consortium name="The Broad Institute Genomics Platform"/>
            <consortium name="The Broad Institute Genome Sequencing Center for Infectious Disease"/>
            <person name="Wu L."/>
            <person name="Ma J."/>
        </authorList>
    </citation>
    <scope>NUCLEOTIDE SEQUENCE [LARGE SCALE GENOMIC DNA]</scope>
    <source>
        <strain evidence="3">CCUG 56029</strain>
    </source>
</reference>
<accession>A0ABV8XQ71</accession>
<sequence length="89" mass="9852">MTAATPGVLAEVQRERERQQAKWGEQNLEPAVWLMILGEEVGEANNAALEHLLGNRADLRHYREELLHVAAAAVNAIESLDRQLAPETA</sequence>
<keyword evidence="3" id="KW-1185">Reference proteome</keyword>
<dbReference type="EMBL" id="JBHSEH010000009">
    <property type="protein sequence ID" value="MFC4426485.1"/>
    <property type="molecule type" value="Genomic_DNA"/>
</dbReference>
<gene>
    <name evidence="2" type="ORF">ACFOZ9_09690</name>
</gene>
<organism evidence="2 3">
    <name type="scientific">Deinococcus navajonensis</name>
    <dbReference type="NCBI Taxonomy" id="309884"/>
    <lineage>
        <taxon>Bacteria</taxon>
        <taxon>Thermotogati</taxon>
        <taxon>Deinococcota</taxon>
        <taxon>Deinococci</taxon>
        <taxon>Deinococcales</taxon>
        <taxon>Deinococcaceae</taxon>
        <taxon>Deinococcus</taxon>
    </lineage>
</organism>
<dbReference type="Proteomes" id="UP001595998">
    <property type="component" value="Unassembled WGS sequence"/>
</dbReference>
<proteinExistence type="predicted"/>
<name>A0ABV8XQ71_9DEIO</name>
<comment type="caution">
    <text evidence="2">The sequence shown here is derived from an EMBL/GenBank/DDBJ whole genome shotgun (WGS) entry which is preliminary data.</text>
</comment>
<feature type="region of interest" description="Disordered" evidence="1">
    <location>
        <begin position="1"/>
        <end position="24"/>
    </location>
</feature>